<reference evidence="2 3" key="1">
    <citation type="submission" date="2016-03" db="EMBL/GenBank/DDBJ databases">
        <title>Trachymyrmex septentrionalis WGS genome.</title>
        <authorList>
            <person name="Nygaard S."/>
            <person name="Hu H."/>
            <person name="Boomsma J."/>
            <person name="Zhang G."/>
        </authorList>
    </citation>
    <scope>NUCLEOTIDE SEQUENCE [LARGE SCALE GENOMIC DNA]</scope>
    <source>
        <strain evidence="2">Tsep2-gDNA-1</strain>
        <tissue evidence="2">Whole body</tissue>
    </source>
</reference>
<organism evidence="2 3">
    <name type="scientific">Trachymyrmex septentrionalis</name>
    <dbReference type="NCBI Taxonomy" id="34720"/>
    <lineage>
        <taxon>Eukaryota</taxon>
        <taxon>Metazoa</taxon>
        <taxon>Ecdysozoa</taxon>
        <taxon>Arthropoda</taxon>
        <taxon>Hexapoda</taxon>
        <taxon>Insecta</taxon>
        <taxon>Pterygota</taxon>
        <taxon>Neoptera</taxon>
        <taxon>Endopterygota</taxon>
        <taxon>Hymenoptera</taxon>
        <taxon>Apocrita</taxon>
        <taxon>Aculeata</taxon>
        <taxon>Formicoidea</taxon>
        <taxon>Formicidae</taxon>
        <taxon>Myrmicinae</taxon>
        <taxon>Trachymyrmex</taxon>
    </lineage>
</organism>
<gene>
    <name evidence="2" type="ORF">ALC56_11198</name>
</gene>
<evidence type="ECO:0000313" key="3">
    <source>
        <dbReference type="Proteomes" id="UP000078541"/>
    </source>
</evidence>
<name>A0A195F3Q2_9HYME</name>
<evidence type="ECO:0000256" key="1">
    <source>
        <dbReference type="SAM" id="MobiDB-lite"/>
    </source>
</evidence>
<protein>
    <submittedName>
        <fullName evidence="2">Uncharacterized protein</fullName>
    </submittedName>
</protein>
<accession>A0A195F3Q2</accession>
<evidence type="ECO:0000313" key="2">
    <source>
        <dbReference type="EMBL" id="KYN34709.1"/>
    </source>
</evidence>
<dbReference type="EMBL" id="KQ981856">
    <property type="protein sequence ID" value="KYN34709.1"/>
    <property type="molecule type" value="Genomic_DNA"/>
</dbReference>
<sequence>MEWKGKELCSVPTAAYLPAIDTIMFRVWRTHSVLLTARGHMVRSRPQTVSPRVVHARELRNEEVQKREDKPAKEVEG</sequence>
<dbReference type="AlphaFoldDB" id="A0A195F3Q2"/>
<feature type="region of interest" description="Disordered" evidence="1">
    <location>
        <begin position="58"/>
        <end position="77"/>
    </location>
</feature>
<proteinExistence type="predicted"/>
<keyword evidence="3" id="KW-1185">Reference proteome</keyword>
<dbReference type="Proteomes" id="UP000078541">
    <property type="component" value="Unassembled WGS sequence"/>
</dbReference>